<protein>
    <submittedName>
        <fullName evidence="3">Uncharacterized protein</fullName>
    </submittedName>
</protein>
<keyword evidence="2" id="KW-0472">Membrane</keyword>
<evidence type="ECO:0000256" key="2">
    <source>
        <dbReference type="SAM" id="Phobius"/>
    </source>
</evidence>
<dbReference type="RefSeq" id="WP_182537531.1">
    <property type="nucleotide sequence ID" value="NZ_JACGXA010000001.1"/>
</dbReference>
<keyword evidence="4" id="KW-1185">Reference proteome</keyword>
<keyword evidence="2" id="KW-0812">Transmembrane</keyword>
<name>A0A7W3IYC9_9ACTN</name>
<dbReference type="SUPFAM" id="SSF50998">
    <property type="entry name" value="Quinoprotein alcohol dehydrogenase-like"/>
    <property type="match status" value="1"/>
</dbReference>
<keyword evidence="2" id="KW-1133">Transmembrane helix</keyword>
<reference evidence="3 4" key="1">
    <citation type="submission" date="2020-07" db="EMBL/GenBank/DDBJ databases">
        <title>Sequencing the genomes of 1000 actinobacteria strains.</title>
        <authorList>
            <person name="Klenk H.-P."/>
        </authorList>
    </citation>
    <scope>NUCLEOTIDE SEQUENCE [LARGE SCALE GENOMIC DNA]</scope>
    <source>
        <strain evidence="3 4">DSM 21349</strain>
    </source>
</reference>
<dbReference type="AlphaFoldDB" id="A0A7W3IYC9"/>
<sequence>MTEPQQDQNLYAVLDRATDAIAPVDSPHHAAVSALARARVVRNRRRGLVAGAVAAVAVVAVALATSLPGADRSAPPIAPPTTVPAMPDSAVQDTWDPRDASQLPRRSTSLPADLDPPSDAADLPLDGPARAVLSDGDRQLHLLGADGTWAAFDAPSGSSYVTSLSEDGTMLANAGPAGVFVTDVRDGTWRELGLPPGPASMWTGLGSSLVWVGDTRLLVRSPAAGVATVAVDGNAKPTATTFDTAMVSGVAMDPGGTEVVFGIGRDGNVIREVADGAATRSLDADALERLSLPVASADRVVGTVSGIPRDDRPTDHAGLVVLDRPSYVASAYLPIAGTTYEPGVGIAGLGVDGVRPLAWLDGSTVLLQHAPTFGEPWQLVAWDVETGELSLVASGTSRSQPVGVARDLL</sequence>
<gene>
    <name evidence="3" type="ORF">FB382_001154</name>
</gene>
<dbReference type="EMBL" id="JACGXA010000001">
    <property type="protein sequence ID" value="MBA8802863.1"/>
    <property type="molecule type" value="Genomic_DNA"/>
</dbReference>
<feature type="compositionally biased region" description="Low complexity" evidence="1">
    <location>
        <begin position="110"/>
        <end position="130"/>
    </location>
</feature>
<feature type="transmembrane region" description="Helical" evidence="2">
    <location>
        <begin position="47"/>
        <end position="67"/>
    </location>
</feature>
<dbReference type="Proteomes" id="UP000580910">
    <property type="component" value="Unassembled WGS sequence"/>
</dbReference>
<proteinExistence type="predicted"/>
<dbReference type="InterPro" id="IPR011047">
    <property type="entry name" value="Quinoprotein_ADH-like_sf"/>
</dbReference>
<evidence type="ECO:0000256" key="1">
    <source>
        <dbReference type="SAM" id="MobiDB-lite"/>
    </source>
</evidence>
<accession>A0A7W3IYC9</accession>
<evidence type="ECO:0000313" key="3">
    <source>
        <dbReference type="EMBL" id="MBA8802863.1"/>
    </source>
</evidence>
<evidence type="ECO:0000313" key="4">
    <source>
        <dbReference type="Proteomes" id="UP000580910"/>
    </source>
</evidence>
<comment type="caution">
    <text evidence="3">The sequence shown here is derived from an EMBL/GenBank/DDBJ whole genome shotgun (WGS) entry which is preliminary data.</text>
</comment>
<organism evidence="3 4">
    <name type="scientific">Nocardioides ginsengisegetis</name>
    <dbReference type="NCBI Taxonomy" id="661491"/>
    <lineage>
        <taxon>Bacteria</taxon>
        <taxon>Bacillati</taxon>
        <taxon>Actinomycetota</taxon>
        <taxon>Actinomycetes</taxon>
        <taxon>Propionibacteriales</taxon>
        <taxon>Nocardioidaceae</taxon>
        <taxon>Nocardioides</taxon>
    </lineage>
</organism>
<feature type="region of interest" description="Disordered" evidence="1">
    <location>
        <begin position="69"/>
        <end position="130"/>
    </location>
</feature>